<dbReference type="Proteomes" id="UP000814140">
    <property type="component" value="Unassembled WGS sequence"/>
</dbReference>
<evidence type="ECO:0000313" key="2">
    <source>
        <dbReference type="Proteomes" id="UP000814140"/>
    </source>
</evidence>
<name>A0ACB8T3Y3_9AGAM</name>
<comment type="caution">
    <text evidence="1">The sequence shown here is derived from an EMBL/GenBank/DDBJ whole genome shotgun (WGS) entry which is preliminary data.</text>
</comment>
<reference evidence="1" key="2">
    <citation type="journal article" date="2022" name="New Phytol.">
        <title>Evolutionary transition to the ectomycorrhizal habit in the genomes of a hyperdiverse lineage of mushroom-forming fungi.</title>
        <authorList>
            <person name="Looney B."/>
            <person name="Miyauchi S."/>
            <person name="Morin E."/>
            <person name="Drula E."/>
            <person name="Courty P.E."/>
            <person name="Kohler A."/>
            <person name="Kuo A."/>
            <person name="LaButti K."/>
            <person name="Pangilinan J."/>
            <person name="Lipzen A."/>
            <person name="Riley R."/>
            <person name="Andreopoulos W."/>
            <person name="He G."/>
            <person name="Johnson J."/>
            <person name="Nolan M."/>
            <person name="Tritt A."/>
            <person name="Barry K.W."/>
            <person name="Grigoriev I.V."/>
            <person name="Nagy L.G."/>
            <person name="Hibbett D."/>
            <person name="Henrissat B."/>
            <person name="Matheny P.B."/>
            <person name="Labbe J."/>
            <person name="Martin F.M."/>
        </authorList>
    </citation>
    <scope>NUCLEOTIDE SEQUENCE</scope>
    <source>
        <strain evidence="1">HHB10654</strain>
    </source>
</reference>
<organism evidence="1 2">
    <name type="scientific">Artomyces pyxidatus</name>
    <dbReference type="NCBI Taxonomy" id="48021"/>
    <lineage>
        <taxon>Eukaryota</taxon>
        <taxon>Fungi</taxon>
        <taxon>Dikarya</taxon>
        <taxon>Basidiomycota</taxon>
        <taxon>Agaricomycotina</taxon>
        <taxon>Agaricomycetes</taxon>
        <taxon>Russulales</taxon>
        <taxon>Auriscalpiaceae</taxon>
        <taxon>Artomyces</taxon>
    </lineage>
</organism>
<proteinExistence type="predicted"/>
<gene>
    <name evidence="1" type="ORF">BV25DRAFT_1883955</name>
</gene>
<sequence>MLPLPETTKAITVHKSTRKPTYHDVKIETKPIRSLSDGEVLVKITAAGFNRRELWTRLGQYPGIVFGATLGADGAGIVVASAKPGDELVNKRVFLVPTRGWEKHPLAPEAAQAFGIVGGGRLPPIGTFTEYVVVERDQVVLTPEYLDDVHAAAWPVGGVTAWRAAVVNARVEKGHNVLITGIGGGVAVLAMQICLARGANVYVTSGKESKLSQAKRLGATGGVNYKQADWPSQLANLLKTNGHAHLDAVIDSAGGDIALQTGKILKPGGRIVCYGATAGPKITFTMREILKNQQLIGSTMGSHQDLIDATRFLADHHIVPVVSHILNGLSAAEEGFELLKTGDQFGKIVIKVDSAPPQAKL</sequence>
<dbReference type="EMBL" id="MU277203">
    <property type="protein sequence ID" value="KAI0063454.1"/>
    <property type="molecule type" value="Genomic_DNA"/>
</dbReference>
<evidence type="ECO:0000313" key="1">
    <source>
        <dbReference type="EMBL" id="KAI0063454.1"/>
    </source>
</evidence>
<reference evidence="1" key="1">
    <citation type="submission" date="2021-03" db="EMBL/GenBank/DDBJ databases">
        <authorList>
            <consortium name="DOE Joint Genome Institute"/>
            <person name="Ahrendt S."/>
            <person name="Looney B.P."/>
            <person name="Miyauchi S."/>
            <person name="Morin E."/>
            <person name="Drula E."/>
            <person name="Courty P.E."/>
            <person name="Chicoki N."/>
            <person name="Fauchery L."/>
            <person name="Kohler A."/>
            <person name="Kuo A."/>
            <person name="Labutti K."/>
            <person name="Pangilinan J."/>
            <person name="Lipzen A."/>
            <person name="Riley R."/>
            <person name="Andreopoulos W."/>
            <person name="He G."/>
            <person name="Johnson J."/>
            <person name="Barry K.W."/>
            <person name="Grigoriev I.V."/>
            <person name="Nagy L."/>
            <person name="Hibbett D."/>
            <person name="Henrissat B."/>
            <person name="Matheny P.B."/>
            <person name="Labbe J."/>
            <person name="Martin F."/>
        </authorList>
    </citation>
    <scope>NUCLEOTIDE SEQUENCE</scope>
    <source>
        <strain evidence="1">HHB10654</strain>
    </source>
</reference>
<accession>A0ACB8T3Y3</accession>
<keyword evidence="2" id="KW-1185">Reference proteome</keyword>
<protein>
    <submittedName>
        <fullName evidence="1">NAD-P-binding protein</fullName>
    </submittedName>
</protein>